<comment type="function">
    <text evidence="10">One of several proteins that assist in the late maturation steps of the functional core of the 30S ribosomal subunit. Helps release RbfA from mature subunits. May play a role in the assembly of ribosomal proteins into the subunit. Circularly permuted GTPase that catalyzes slow GTP hydrolysis, GTPase activity is stimulated by the 30S ribosomal subunit.</text>
</comment>
<keyword evidence="2 10" id="KW-0690">Ribosome biogenesis</keyword>
<evidence type="ECO:0000256" key="7">
    <source>
        <dbReference type="ARBA" id="ARBA00022833"/>
    </source>
</evidence>
<reference evidence="14" key="1">
    <citation type="submission" date="2017-05" db="EMBL/GenBank/DDBJ databases">
        <authorList>
            <person name="Kirkegaard R."/>
            <person name="Mcilroy J S."/>
        </authorList>
    </citation>
    <scope>NUCLEOTIDE SEQUENCE [LARGE SCALE GENOMIC DNA]</scope>
</reference>
<feature type="binding site" evidence="10">
    <location>
        <begin position="183"/>
        <end position="191"/>
    </location>
    <ligand>
        <name>GTP</name>
        <dbReference type="ChEBI" id="CHEBI:37565"/>
    </ligand>
</feature>
<feature type="binding site" evidence="10">
    <location>
        <position position="265"/>
    </location>
    <ligand>
        <name>Zn(2+)</name>
        <dbReference type="ChEBI" id="CHEBI:29105"/>
    </ligand>
</feature>
<dbReference type="NCBIfam" id="TIGR00157">
    <property type="entry name" value="ribosome small subunit-dependent GTPase A"/>
    <property type="match status" value="1"/>
</dbReference>
<dbReference type="Pfam" id="PF03193">
    <property type="entry name" value="RsgA_GTPase"/>
    <property type="match status" value="1"/>
</dbReference>
<proteinExistence type="inferred from homology"/>
<keyword evidence="8 10" id="KW-0694">RNA-binding</keyword>
<dbReference type="OrthoDB" id="9809485at2"/>
<evidence type="ECO:0000313" key="13">
    <source>
        <dbReference type="EMBL" id="SMX53360.1"/>
    </source>
</evidence>
<comment type="subunit">
    <text evidence="10">Monomer. Associates with 30S ribosomal subunit, binds 16S rRNA.</text>
</comment>
<evidence type="ECO:0000256" key="10">
    <source>
        <dbReference type="HAMAP-Rule" id="MF_01820"/>
    </source>
</evidence>
<keyword evidence="4 10" id="KW-0699">rRNA-binding</keyword>
<dbReference type="GO" id="GO:0019843">
    <property type="term" value="F:rRNA binding"/>
    <property type="evidence" value="ECO:0007669"/>
    <property type="project" value="UniProtKB-KW"/>
</dbReference>
<name>A0A1Y6K5R7_9CHLR</name>
<dbReference type="PROSITE" id="PS50936">
    <property type="entry name" value="ENGC_GTPASE"/>
    <property type="match status" value="1"/>
</dbReference>
<dbReference type="RefSeq" id="WP_087861299.1">
    <property type="nucleotide sequence ID" value="NZ_LT859958.1"/>
</dbReference>
<feature type="domain" description="EngC GTPase" evidence="11">
    <location>
        <begin position="92"/>
        <end position="239"/>
    </location>
</feature>
<accession>A0A1Y6K5R7</accession>
<dbReference type="PANTHER" id="PTHR32120">
    <property type="entry name" value="SMALL RIBOSOMAL SUBUNIT BIOGENESIS GTPASE RSGA"/>
    <property type="match status" value="1"/>
</dbReference>
<dbReference type="SUPFAM" id="SSF52540">
    <property type="entry name" value="P-loop containing nucleoside triphosphate hydrolases"/>
    <property type="match status" value="1"/>
</dbReference>
<keyword evidence="5 10" id="KW-0547">Nucleotide-binding</keyword>
<evidence type="ECO:0000256" key="5">
    <source>
        <dbReference type="ARBA" id="ARBA00022741"/>
    </source>
</evidence>
<dbReference type="GO" id="GO:0042274">
    <property type="term" value="P:ribosomal small subunit biogenesis"/>
    <property type="evidence" value="ECO:0007669"/>
    <property type="project" value="UniProtKB-UniRule"/>
</dbReference>
<evidence type="ECO:0000256" key="8">
    <source>
        <dbReference type="ARBA" id="ARBA00022884"/>
    </source>
</evidence>
<dbReference type="InterPro" id="IPR031944">
    <property type="entry name" value="RsgA_N"/>
</dbReference>
<keyword evidence="3 10" id="KW-0479">Metal-binding</keyword>
<feature type="binding site" evidence="10">
    <location>
        <position position="278"/>
    </location>
    <ligand>
        <name>Zn(2+)</name>
        <dbReference type="ChEBI" id="CHEBI:29105"/>
    </ligand>
</feature>
<comment type="similarity">
    <text evidence="10">Belongs to the TRAFAC class YlqF/YawG GTPase family. RsgA subfamily.</text>
</comment>
<dbReference type="PROSITE" id="PS51721">
    <property type="entry name" value="G_CP"/>
    <property type="match status" value="1"/>
</dbReference>
<dbReference type="GO" id="GO:0005737">
    <property type="term" value="C:cytoplasm"/>
    <property type="evidence" value="ECO:0007669"/>
    <property type="project" value="UniProtKB-SubCell"/>
</dbReference>
<evidence type="ECO:0000256" key="2">
    <source>
        <dbReference type="ARBA" id="ARBA00022517"/>
    </source>
</evidence>
<comment type="subcellular location">
    <subcellularLocation>
        <location evidence="10">Cytoplasm</location>
    </subcellularLocation>
</comment>
<dbReference type="Gene3D" id="1.10.40.50">
    <property type="entry name" value="Probable gtpase engc, domain 3"/>
    <property type="match status" value="1"/>
</dbReference>
<keyword evidence="1 10" id="KW-0963">Cytoplasm</keyword>
<evidence type="ECO:0000256" key="6">
    <source>
        <dbReference type="ARBA" id="ARBA00022801"/>
    </source>
</evidence>
<dbReference type="Proteomes" id="UP000195514">
    <property type="component" value="Chromosome I"/>
</dbReference>
<dbReference type="Gene3D" id="3.40.50.300">
    <property type="entry name" value="P-loop containing nucleotide triphosphate hydrolases"/>
    <property type="match status" value="1"/>
</dbReference>
<dbReference type="InterPro" id="IPR004881">
    <property type="entry name" value="Ribosome_biogen_GTPase_RsgA"/>
</dbReference>
<sequence>MTPLAKTLDGLVIRAQSGFLVVRTDAGDYTSRLRGRLKKGEQEGDRVAVGDRVTITPHKDGSGVIENVHERTAELARVRTGLKREYRQILLANPDQIVIVFACAQPEPSLRMLDRFLVIAEKQQVEALIVANKVDLVSRATARATFDLYANLGYPLVFTSARTGEGLDELGGALKGKLSALTGPSGVGKSSLLNAIQPNLGLQVREVSDATSKGRHTTRVRQLFPLDLGGYVADTPGIRSLALWDTEPEELDAYFVEMRELVADCQFSDCTHTHEPGCAVLAAVEAGRVAPQRYQSYLRLRFGDETDEWIEDEDQDDLERTC</sequence>
<dbReference type="PANTHER" id="PTHR32120:SF11">
    <property type="entry name" value="SMALL RIBOSOMAL SUBUNIT BIOGENESIS GTPASE RSGA 1, MITOCHONDRIAL-RELATED"/>
    <property type="match status" value="1"/>
</dbReference>
<keyword evidence="14" id="KW-1185">Reference proteome</keyword>
<keyword evidence="7 10" id="KW-0862">Zinc</keyword>
<feature type="binding site" evidence="10">
    <location>
        <position position="270"/>
    </location>
    <ligand>
        <name>Zn(2+)</name>
        <dbReference type="ChEBI" id="CHEBI:29105"/>
    </ligand>
</feature>
<dbReference type="KEGG" id="abat:CFX1CAM_0294"/>
<organism evidence="13 14">
    <name type="scientific">Candidatus Brevifilum fermentans</name>
    <dbReference type="NCBI Taxonomy" id="1986204"/>
    <lineage>
        <taxon>Bacteria</taxon>
        <taxon>Bacillati</taxon>
        <taxon>Chloroflexota</taxon>
        <taxon>Anaerolineae</taxon>
        <taxon>Anaerolineales</taxon>
        <taxon>Anaerolineaceae</taxon>
        <taxon>Candidatus Brevifilum</taxon>
    </lineage>
</organism>
<evidence type="ECO:0000259" key="11">
    <source>
        <dbReference type="PROSITE" id="PS50936"/>
    </source>
</evidence>
<feature type="binding site" evidence="10">
    <location>
        <begin position="132"/>
        <end position="135"/>
    </location>
    <ligand>
        <name>GTP</name>
        <dbReference type="ChEBI" id="CHEBI:37565"/>
    </ligand>
</feature>
<comment type="cofactor">
    <cofactor evidence="10">
        <name>Zn(2+)</name>
        <dbReference type="ChEBI" id="CHEBI:29105"/>
    </cofactor>
    <text evidence="10">Binds 1 zinc ion per subunit.</text>
</comment>
<evidence type="ECO:0000256" key="3">
    <source>
        <dbReference type="ARBA" id="ARBA00022723"/>
    </source>
</evidence>
<dbReference type="EMBL" id="LT859958">
    <property type="protein sequence ID" value="SMX53360.1"/>
    <property type="molecule type" value="Genomic_DNA"/>
</dbReference>
<evidence type="ECO:0000259" key="12">
    <source>
        <dbReference type="PROSITE" id="PS51721"/>
    </source>
</evidence>
<evidence type="ECO:0000313" key="14">
    <source>
        <dbReference type="Proteomes" id="UP000195514"/>
    </source>
</evidence>
<gene>
    <name evidence="10 13" type="primary">rsgA</name>
    <name evidence="13" type="ORF">CFX1CAM_0294</name>
</gene>
<dbReference type="Gene3D" id="2.40.50.140">
    <property type="entry name" value="Nucleic acid-binding proteins"/>
    <property type="match status" value="1"/>
</dbReference>
<evidence type="ECO:0000256" key="9">
    <source>
        <dbReference type="ARBA" id="ARBA00023134"/>
    </source>
</evidence>
<protein>
    <recommendedName>
        <fullName evidence="10">Small ribosomal subunit biogenesis GTPase RsgA</fullName>
        <ecNumber evidence="10">3.6.1.-</ecNumber>
    </recommendedName>
</protein>
<dbReference type="SUPFAM" id="SSF50249">
    <property type="entry name" value="Nucleic acid-binding proteins"/>
    <property type="match status" value="1"/>
</dbReference>
<dbReference type="CDD" id="cd01854">
    <property type="entry name" value="YjeQ_EngC"/>
    <property type="match status" value="1"/>
</dbReference>
<dbReference type="GO" id="GO:0003924">
    <property type="term" value="F:GTPase activity"/>
    <property type="evidence" value="ECO:0007669"/>
    <property type="project" value="UniProtKB-UniRule"/>
</dbReference>
<dbReference type="GO" id="GO:0005525">
    <property type="term" value="F:GTP binding"/>
    <property type="evidence" value="ECO:0007669"/>
    <property type="project" value="UniProtKB-UniRule"/>
</dbReference>
<dbReference type="InterPro" id="IPR027417">
    <property type="entry name" value="P-loop_NTPase"/>
</dbReference>
<keyword evidence="6 10" id="KW-0378">Hydrolase</keyword>
<feature type="domain" description="CP-type G" evidence="12">
    <location>
        <begin position="83"/>
        <end position="241"/>
    </location>
</feature>
<dbReference type="Pfam" id="PF16745">
    <property type="entry name" value="RsgA_N"/>
    <property type="match status" value="1"/>
</dbReference>
<dbReference type="HAMAP" id="MF_01820">
    <property type="entry name" value="GTPase_RsgA"/>
    <property type="match status" value="1"/>
</dbReference>
<feature type="binding site" evidence="10">
    <location>
        <position position="272"/>
    </location>
    <ligand>
        <name>Zn(2+)</name>
        <dbReference type="ChEBI" id="CHEBI:29105"/>
    </ligand>
</feature>
<dbReference type="InterPro" id="IPR012340">
    <property type="entry name" value="NA-bd_OB-fold"/>
</dbReference>
<evidence type="ECO:0000256" key="1">
    <source>
        <dbReference type="ARBA" id="ARBA00022490"/>
    </source>
</evidence>
<dbReference type="InterPro" id="IPR010914">
    <property type="entry name" value="RsgA_GTPase_dom"/>
</dbReference>
<dbReference type="AlphaFoldDB" id="A0A1Y6K5R7"/>
<dbReference type="EC" id="3.6.1.-" evidence="10"/>
<keyword evidence="9 10" id="KW-0342">GTP-binding</keyword>
<dbReference type="GO" id="GO:0046872">
    <property type="term" value="F:metal ion binding"/>
    <property type="evidence" value="ECO:0007669"/>
    <property type="project" value="UniProtKB-KW"/>
</dbReference>
<evidence type="ECO:0000256" key="4">
    <source>
        <dbReference type="ARBA" id="ARBA00022730"/>
    </source>
</evidence>
<dbReference type="InterPro" id="IPR030378">
    <property type="entry name" value="G_CP_dom"/>
</dbReference>
<dbReference type="CDD" id="cd04466">
    <property type="entry name" value="S1_YloQ_GTPase"/>
    <property type="match status" value="1"/>
</dbReference>